<dbReference type="CDD" id="cd09993">
    <property type="entry name" value="HDAC_classIV"/>
    <property type="match status" value="1"/>
</dbReference>
<dbReference type="SUPFAM" id="SSF54171">
    <property type="entry name" value="DNA-binding domain"/>
    <property type="match status" value="1"/>
</dbReference>
<dbReference type="AlphaFoldDB" id="A0A1Q9F6G1"/>
<dbReference type="InterPro" id="IPR023696">
    <property type="entry name" value="Ureohydrolase_dom_sf"/>
</dbReference>
<dbReference type="InterPro" id="IPR016177">
    <property type="entry name" value="DNA-bd_dom_sf"/>
</dbReference>
<dbReference type="SUPFAM" id="SSF52768">
    <property type="entry name" value="Arginase/deacetylase"/>
    <property type="match status" value="2"/>
</dbReference>
<protein>
    <recommendedName>
        <fullName evidence="2">Histone deacetylase domain-containing protein</fullName>
    </recommendedName>
</protein>
<dbReference type="GO" id="GO:0016787">
    <property type="term" value="F:hydrolase activity"/>
    <property type="evidence" value="ECO:0007669"/>
    <property type="project" value="UniProtKB-KW"/>
</dbReference>
<dbReference type="Pfam" id="PF00850">
    <property type="entry name" value="Hist_deacetyl"/>
    <property type="match status" value="1"/>
</dbReference>
<keyword evidence="4" id="KW-1185">Reference proteome</keyword>
<dbReference type="InterPro" id="IPR038231">
    <property type="entry name" value="MepB-like_sf"/>
</dbReference>
<reference evidence="3 4" key="1">
    <citation type="submission" date="2016-02" db="EMBL/GenBank/DDBJ databases">
        <title>Genome analysis of coral dinoflagellate symbionts highlights evolutionary adaptations to a symbiotic lifestyle.</title>
        <authorList>
            <person name="Aranda M."/>
            <person name="Li Y."/>
            <person name="Liew Y.J."/>
            <person name="Baumgarten S."/>
            <person name="Simakov O."/>
            <person name="Wilson M."/>
            <person name="Piel J."/>
            <person name="Ashoor H."/>
            <person name="Bougouffa S."/>
            <person name="Bajic V.B."/>
            <person name="Ryu T."/>
            <person name="Ravasi T."/>
            <person name="Bayer T."/>
            <person name="Micklem G."/>
            <person name="Kim H."/>
            <person name="Bhak J."/>
            <person name="Lajeunesse T.C."/>
            <person name="Voolstra C.R."/>
        </authorList>
    </citation>
    <scope>NUCLEOTIDE SEQUENCE [LARGE SCALE GENOMIC DNA]</scope>
    <source>
        <strain evidence="3 4">CCMP2467</strain>
    </source>
</reference>
<comment type="caution">
    <text evidence="3">The sequence shown here is derived from an EMBL/GenBank/DDBJ whole genome shotgun (WGS) entry which is preliminary data.</text>
</comment>
<dbReference type="Gene3D" id="3.30.730.10">
    <property type="entry name" value="AP2/ERF domain"/>
    <property type="match status" value="1"/>
</dbReference>
<accession>A0A1Q9F6G1</accession>
<dbReference type="PANTHER" id="PTHR10625:SF32">
    <property type="entry name" value="HISTONE DEACETYLASE"/>
    <property type="match status" value="1"/>
</dbReference>
<gene>
    <name evidence="3" type="ORF">AK812_SmicGene548</name>
</gene>
<dbReference type="PRINTS" id="PR01270">
    <property type="entry name" value="HDASUPER"/>
</dbReference>
<dbReference type="GO" id="GO:0003700">
    <property type="term" value="F:DNA-binding transcription factor activity"/>
    <property type="evidence" value="ECO:0007669"/>
    <property type="project" value="InterPro"/>
</dbReference>
<proteinExistence type="predicted"/>
<sequence length="1097" mass="122160">MLPCLRRCLRPCRARFAGYQPRRAGPPTVYHEAYSPEWPVTHRFPMWKFKDLAELLVEEGLLGSFSDFVTPQDPPDEWFTLAHEEEYYRGFVDNTLDPVRWRRIGSSRVRAVMTAVGWHGLPHVLWAVLLLCSRCWHAMLGSPCGFCLRDKQATRATQQLRSGKSRFNGVSWHKPTQKFQVHVWHEQKLIRLRLFLNETEAARAFDVKLRAICSDPVRLKKSLNFPTKEEASYEESLSQMRSRGLKLSSKNSAKGVESFQRLQHRFSKSPQASEFEIVNIPSLSRVDALFQFQGSKSGGLPLQLKSSVCHSIGSGEAFAFGKTKGYDDMVLVLIALDRDMIWMVPGSEVSQTTLWIRLGSARDKAWRVNNVGSALAEYLKSSSLPHISSQEALLQCCGTHLVEEHAHAQLFSAFASVGRRLHRPLGLGAAVDSVLDWQSHQWLIQEKAAHEQPDGRYCASLWKAGGCLGRLAYAKADFDMLVVSLLEVSDRLVGIFLFPSTVLAKRKLIGHKALLLRLYPPWAQPKYRAVASKHSWQLDYFADLRSWRGKGSHMDPSSKASLTELLQMAARFTQRPDHRALVCRTRLEVAGTLLTARLALETGLACNTAGGTHHAHRAWGSGYTALNDLAVTSKVLLQEGVVSRILICDLDVHQGDGTAEILREDAQAFTLSVHCKDNFPFGFKGMTHLGQDKSDLDVGLAKGTGDEVFLSTISEHLLGALDDFRPDLVLYDAGVDIHVDDDLGNLCISWDGLRKREDLVINACLSKRIPIACVIGGGYDRDPRHLAHRHAAVHRAAHDAWRLSVRLPDGSFLVGDLAVHLSRGAGPHDALQRTWATQQRCRPTPQLPWPQLRKDLSTLALSLLNFGRVDVGLHRRLHDAGERAARVGSTVAEESARYASIRECNLGLTCLLIVDVFLLADTAPDIWQQYATERACAAFRFPWREMVLGTGWKLFALLAGVQLSGRSRVGSSVPMPADVAELIAPDDPGDSIAKRADEALRWAVTRLAAATAGSASGEVEPLLKTARKVQQKLLKDFGDDATPLCARSVMGPWPLMLQCMQLGPTEHNKACYEECPKQMKLRKLNSQTQRLRTAKAH</sequence>
<evidence type="ECO:0000256" key="1">
    <source>
        <dbReference type="ARBA" id="ARBA00022801"/>
    </source>
</evidence>
<dbReference type="OrthoDB" id="437693at2759"/>
<dbReference type="Gene3D" id="3.40.800.20">
    <property type="entry name" value="Histone deacetylase domain"/>
    <property type="match status" value="1"/>
</dbReference>
<dbReference type="InterPro" id="IPR000286">
    <property type="entry name" value="HDACs"/>
</dbReference>
<dbReference type="PANTHER" id="PTHR10625">
    <property type="entry name" value="HISTONE DEACETYLASE HDAC1-RELATED"/>
    <property type="match status" value="1"/>
</dbReference>
<evidence type="ECO:0000313" key="4">
    <source>
        <dbReference type="Proteomes" id="UP000186817"/>
    </source>
</evidence>
<dbReference type="InterPro" id="IPR011235">
    <property type="entry name" value="MepB-like"/>
</dbReference>
<dbReference type="Gene3D" id="3.40.1350.140">
    <property type="entry name" value="MepB-like"/>
    <property type="match status" value="1"/>
</dbReference>
<dbReference type="InterPro" id="IPR037138">
    <property type="entry name" value="His_deacetylse_dom_sf"/>
</dbReference>
<dbReference type="InterPro" id="IPR036955">
    <property type="entry name" value="AP2/ERF_dom_sf"/>
</dbReference>
<keyword evidence="1" id="KW-0378">Hydrolase</keyword>
<evidence type="ECO:0000259" key="2">
    <source>
        <dbReference type="Pfam" id="PF00850"/>
    </source>
</evidence>
<dbReference type="EMBL" id="LSRX01000005">
    <property type="protein sequence ID" value="OLQ15247.1"/>
    <property type="molecule type" value="Genomic_DNA"/>
</dbReference>
<dbReference type="Proteomes" id="UP000186817">
    <property type="component" value="Unassembled WGS sequence"/>
</dbReference>
<organism evidence="3 4">
    <name type="scientific">Symbiodinium microadriaticum</name>
    <name type="common">Dinoflagellate</name>
    <name type="synonym">Zooxanthella microadriatica</name>
    <dbReference type="NCBI Taxonomy" id="2951"/>
    <lineage>
        <taxon>Eukaryota</taxon>
        <taxon>Sar</taxon>
        <taxon>Alveolata</taxon>
        <taxon>Dinophyceae</taxon>
        <taxon>Suessiales</taxon>
        <taxon>Symbiodiniaceae</taxon>
        <taxon>Symbiodinium</taxon>
    </lineage>
</organism>
<dbReference type="InterPro" id="IPR023801">
    <property type="entry name" value="His_deacetylse_dom"/>
</dbReference>
<name>A0A1Q9F6G1_SYMMI</name>
<evidence type="ECO:0000313" key="3">
    <source>
        <dbReference type="EMBL" id="OLQ15247.1"/>
    </source>
</evidence>
<dbReference type="GO" id="GO:0004407">
    <property type="term" value="F:histone deacetylase activity"/>
    <property type="evidence" value="ECO:0007669"/>
    <property type="project" value="InterPro"/>
</dbReference>
<feature type="domain" description="Histone deacetylase" evidence="2">
    <location>
        <begin position="575"/>
        <end position="782"/>
    </location>
</feature>
<dbReference type="GO" id="GO:0003677">
    <property type="term" value="F:DNA binding"/>
    <property type="evidence" value="ECO:0007669"/>
    <property type="project" value="InterPro"/>
</dbReference>
<dbReference type="GO" id="GO:0040029">
    <property type="term" value="P:epigenetic regulation of gene expression"/>
    <property type="evidence" value="ECO:0007669"/>
    <property type="project" value="TreeGrafter"/>
</dbReference>
<dbReference type="InterPro" id="IPR044150">
    <property type="entry name" value="HDAC_classIV"/>
</dbReference>
<dbReference type="Pfam" id="PF08877">
    <property type="entry name" value="MepB-like"/>
    <property type="match status" value="1"/>
</dbReference>